<keyword evidence="3" id="KW-1003">Cell membrane</keyword>
<feature type="transmembrane region" description="Helical" evidence="7">
    <location>
        <begin position="85"/>
        <end position="103"/>
    </location>
</feature>
<dbReference type="KEGG" id="nmk:CHR53_10210"/>
<feature type="transmembrane region" description="Helical" evidence="7">
    <location>
        <begin position="272"/>
        <end position="289"/>
    </location>
</feature>
<dbReference type="AlphaFoldDB" id="A0A3T0HX93"/>
<feature type="transmembrane region" description="Helical" evidence="7">
    <location>
        <begin position="20"/>
        <end position="46"/>
    </location>
</feature>
<gene>
    <name evidence="8" type="ORF">CHR53_10210</name>
</gene>
<dbReference type="STRING" id="1193713.GCA_001636315_04477"/>
<evidence type="ECO:0000313" key="8">
    <source>
        <dbReference type="EMBL" id="AZU61618.1"/>
    </source>
</evidence>
<dbReference type="OrthoDB" id="9775268at2"/>
<dbReference type="EMBL" id="CP022572">
    <property type="protein sequence ID" value="AZU61618.1"/>
    <property type="molecule type" value="Genomic_DNA"/>
</dbReference>
<comment type="subcellular location">
    <subcellularLocation>
        <location evidence="1">Cell membrane</location>
        <topology evidence="1">Multi-pass membrane protein</topology>
    </subcellularLocation>
</comment>
<evidence type="ECO:0000256" key="2">
    <source>
        <dbReference type="ARBA" id="ARBA00022448"/>
    </source>
</evidence>
<keyword evidence="6 7" id="KW-0472">Membrane</keyword>
<evidence type="ECO:0000313" key="9">
    <source>
        <dbReference type="Proteomes" id="UP000282892"/>
    </source>
</evidence>
<keyword evidence="2" id="KW-0813">Transport</keyword>
<feature type="transmembrane region" description="Helical" evidence="7">
    <location>
        <begin position="370"/>
        <end position="393"/>
    </location>
</feature>
<dbReference type="GO" id="GO:0005886">
    <property type="term" value="C:plasma membrane"/>
    <property type="evidence" value="ECO:0007669"/>
    <property type="project" value="UniProtKB-SubCell"/>
</dbReference>
<sequence length="428" mass="47259">MNELSMSNQGKKNELELRNLYLYSAGKTVSSFGTTIYQFALGLYVLKQTGSALSFALTLILGIIPMIIINPFAGVLADKINKKRLVVSMDFVNGMLFISVYLLSQFFGLSLFLIYSTTFLMTVFSTFFGVAIEAGKPNIVSEQNLMRINSISKIIDSVSSITGPMLGGIVFAIFDIKTFIIITGITFILSGVSLLFIQFDLFKRKIMDHVPSKKIQFLKDIKDGLSYLIQRKNIMKLFVLLISLNFFLGFSITIPMPYIINTVLKLGPKEFGVIQAAFPVGMIIGAMVVKKVIKNISYSLLLKYISFSLSFLLIIAGIPLLFGELKLIPGFYLTFYCSVMFLLGVAVALIDIPIAFIMQKEIPDEYRGRVLSIGISIAKTMLPAAMITAGVLLNHIPAYALPIGGGILFLLFNIGSPTRAQIELTQKV</sequence>
<evidence type="ECO:0000256" key="1">
    <source>
        <dbReference type="ARBA" id="ARBA00004651"/>
    </source>
</evidence>
<feature type="transmembrane region" description="Helical" evidence="7">
    <location>
        <begin position="52"/>
        <end position="73"/>
    </location>
</feature>
<name>A0A3T0HX93_9BACI</name>
<feature type="transmembrane region" description="Helical" evidence="7">
    <location>
        <begin position="153"/>
        <end position="173"/>
    </location>
</feature>
<evidence type="ECO:0000256" key="5">
    <source>
        <dbReference type="ARBA" id="ARBA00022989"/>
    </source>
</evidence>
<protein>
    <submittedName>
        <fullName evidence="8">MFS transporter</fullName>
    </submittedName>
</protein>
<dbReference type="InterPro" id="IPR011701">
    <property type="entry name" value="MFS"/>
</dbReference>
<organism evidence="8 9">
    <name type="scientific">Neobacillus mesonae</name>
    <dbReference type="NCBI Taxonomy" id="1193713"/>
    <lineage>
        <taxon>Bacteria</taxon>
        <taxon>Bacillati</taxon>
        <taxon>Bacillota</taxon>
        <taxon>Bacilli</taxon>
        <taxon>Bacillales</taxon>
        <taxon>Bacillaceae</taxon>
        <taxon>Neobacillus</taxon>
    </lineage>
</organism>
<feature type="transmembrane region" description="Helical" evidence="7">
    <location>
        <begin position="399"/>
        <end position="416"/>
    </location>
</feature>
<dbReference type="Proteomes" id="UP000282892">
    <property type="component" value="Chromosome"/>
</dbReference>
<dbReference type="Gene3D" id="1.20.1250.20">
    <property type="entry name" value="MFS general substrate transporter like domains"/>
    <property type="match status" value="1"/>
</dbReference>
<evidence type="ECO:0000256" key="6">
    <source>
        <dbReference type="ARBA" id="ARBA00023136"/>
    </source>
</evidence>
<feature type="transmembrane region" description="Helical" evidence="7">
    <location>
        <begin position="333"/>
        <end position="358"/>
    </location>
</feature>
<dbReference type="InterPro" id="IPR036259">
    <property type="entry name" value="MFS_trans_sf"/>
</dbReference>
<reference evidence="8 9" key="1">
    <citation type="submission" date="2017-07" db="EMBL/GenBank/DDBJ databases">
        <title>The complete genome sequence of Bacillus mesonae strain H20-5, an efficient strain improving plant abiotic stress resistance.</title>
        <authorList>
            <person name="Kim S.Y."/>
            <person name="Song H."/>
            <person name="Sang M.K."/>
            <person name="Weon H.-Y."/>
            <person name="Song J."/>
        </authorList>
    </citation>
    <scope>NUCLEOTIDE SEQUENCE [LARGE SCALE GENOMIC DNA]</scope>
    <source>
        <strain evidence="8 9">H20-5</strain>
    </source>
</reference>
<keyword evidence="9" id="KW-1185">Reference proteome</keyword>
<accession>A0A3T0HX93</accession>
<evidence type="ECO:0000256" key="7">
    <source>
        <dbReference type="SAM" id="Phobius"/>
    </source>
</evidence>
<keyword evidence="5 7" id="KW-1133">Transmembrane helix</keyword>
<dbReference type="PANTHER" id="PTHR43266">
    <property type="entry name" value="MACROLIDE-EFFLUX PROTEIN"/>
    <property type="match status" value="1"/>
</dbReference>
<proteinExistence type="predicted"/>
<feature type="transmembrane region" description="Helical" evidence="7">
    <location>
        <begin position="237"/>
        <end position="260"/>
    </location>
</feature>
<feature type="transmembrane region" description="Helical" evidence="7">
    <location>
        <begin position="301"/>
        <end position="321"/>
    </location>
</feature>
<evidence type="ECO:0000256" key="4">
    <source>
        <dbReference type="ARBA" id="ARBA00022692"/>
    </source>
</evidence>
<dbReference type="GO" id="GO:0022857">
    <property type="term" value="F:transmembrane transporter activity"/>
    <property type="evidence" value="ECO:0007669"/>
    <property type="project" value="InterPro"/>
</dbReference>
<dbReference type="CDD" id="cd06173">
    <property type="entry name" value="MFS_MefA_like"/>
    <property type="match status" value="1"/>
</dbReference>
<dbReference type="Pfam" id="PF07690">
    <property type="entry name" value="MFS_1"/>
    <property type="match status" value="1"/>
</dbReference>
<feature type="transmembrane region" description="Helical" evidence="7">
    <location>
        <begin position="109"/>
        <end position="132"/>
    </location>
</feature>
<keyword evidence="4 7" id="KW-0812">Transmembrane</keyword>
<dbReference type="SUPFAM" id="SSF103473">
    <property type="entry name" value="MFS general substrate transporter"/>
    <property type="match status" value="1"/>
</dbReference>
<dbReference type="PANTHER" id="PTHR43266:SF9">
    <property type="entry name" value="PERMEASE, MAJOR FACILITATOR SUPERFAMILY-RELATED"/>
    <property type="match status" value="1"/>
</dbReference>
<feature type="transmembrane region" description="Helical" evidence="7">
    <location>
        <begin position="179"/>
        <end position="197"/>
    </location>
</feature>
<dbReference type="RefSeq" id="WP_127486384.1">
    <property type="nucleotide sequence ID" value="NZ_CP022572.1"/>
</dbReference>
<evidence type="ECO:0000256" key="3">
    <source>
        <dbReference type="ARBA" id="ARBA00022475"/>
    </source>
</evidence>